<gene>
    <name evidence="1" type="ORF">MEBOL_002069</name>
</gene>
<dbReference type="AlphaFoldDB" id="A0A250IBN2"/>
<evidence type="ECO:0008006" key="3">
    <source>
        <dbReference type="Google" id="ProtNLM"/>
    </source>
</evidence>
<name>A0A250IBN2_9BACT</name>
<reference evidence="1 2" key="1">
    <citation type="submission" date="2017-06" db="EMBL/GenBank/DDBJ databases">
        <authorList>
            <person name="Kim H.J."/>
            <person name="Triplett B.A."/>
        </authorList>
    </citation>
    <scope>NUCLEOTIDE SEQUENCE [LARGE SCALE GENOMIC DNA]</scope>
    <source>
        <strain evidence="1 2">DSM 14713</strain>
    </source>
</reference>
<dbReference type="RefSeq" id="WP_157774862.1">
    <property type="nucleotide sequence ID" value="NZ_CP022163.1"/>
</dbReference>
<sequence>MSSAALSALYGSQPLFVWVEDDATRVALTTAWAGDPVAIHVGGSNETIRAVVEDAWRSGITHVFGVVDRDFGRSNSPRWAAPSNDLRTYILQSSEIENLALDPEALAECAYNTGRRSEAEITAKLDEIVRGMTWWMACCAVLAHVRDKRNEDFPSFPANVTNVVDLASASACILRSDWFTKHVANLPAFAQTSWLTTELQNQESRLAQAAANGQWKVDFSGKQIFHRVSEFVYTKGTGKRKNIDLLQAVVQKQVDNGRIAVELRNLRSSLRTRVGLSP</sequence>
<dbReference type="Proteomes" id="UP000217289">
    <property type="component" value="Chromosome"/>
</dbReference>
<dbReference type="EMBL" id="CP022163">
    <property type="protein sequence ID" value="ATB28620.1"/>
    <property type="molecule type" value="Genomic_DNA"/>
</dbReference>
<evidence type="ECO:0000313" key="2">
    <source>
        <dbReference type="Proteomes" id="UP000217289"/>
    </source>
</evidence>
<organism evidence="1 2">
    <name type="scientific">Melittangium boletus DSM 14713</name>
    <dbReference type="NCBI Taxonomy" id="1294270"/>
    <lineage>
        <taxon>Bacteria</taxon>
        <taxon>Pseudomonadati</taxon>
        <taxon>Myxococcota</taxon>
        <taxon>Myxococcia</taxon>
        <taxon>Myxococcales</taxon>
        <taxon>Cystobacterineae</taxon>
        <taxon>Archangiaceae</taxon>
        <taxon>Melittangium</taxon>
    </lineage>
</organism>
<accession>A0A250IBN2</accession>
<dbReference type="KEGG" id="mbd:MEBOL_002069"/>
<dbReference type="OrthoDB" id="9777941at2"/>
<proteinExistence type="predicted"/>
<keyword evidence="2" id="KW-1185">Reference proteome</keyword>
<protein>
    <recommendedName>
        <fullName evidence="3">DUF4435 domain-containing protein</fullName>
    </recommendedName>
</protein>
<evidence type="ECO:0000313" key="1">
    <source>
        <dbReference type="EMBL" id="ATB28620.1"/>
    </source>
</evidence>